<dbReference type="EMBL" id="JAJAQI010000057">
    <property type="protein sequence ID" value="MCB4824910.1"/>
    <property type="molecule type" value="Genomic_DNA"/>
</dbReference>
<dbReference type="Proteomes" id="UP001139311">
    <property type="component" value="Unassembled WGS sequence"/>
</dbReference>
<proteinExistence type="predicted"/>
<evidence type="ECO:0000313" key="3">
    <source>
        <dbReference type="Proteomes" id="UP001139311"/>
    </source>
</evidence>
<keyword evidence="1" id="KW-0732">Signal</keyword>
<comment type="caution">
    <text evidence="2">The sequence shown here is derived from an EMBL/GenBank/DDBJ whole genome shotgun (WGS) entry which is preliminary data.</text>
</comment>
<protein>
    <submittedName>
        <fullName evidence="2">Uncharacterized protein</fullName>
    </submittedName>
</protein>
<reference evidence="2" key="1">
    <citation type="submission" date="2021-10" db="EMBL/GenBank/DDBJ databases">
        <title>Roseicella aerolatum sp. nov., isolated from aerosols of e-waste dismantling site.</title>
        <authorList>
            <person name="Qin T."/>
        </authorList>
    </citation>
    <scope>NUCLEOTIDE SEQUENCE</scope>
    <source>
        <strain evidence="2">GB24</strain>
    </source>
</reference>
<dbReference type="PROSITE" id="PS51257">
    <property type="entry name" value="PROKAR_LIPOPROTEIN"/>
    <property type="match status" value="1"/>
</dbReference>
<name>A0A9X1IHW4_9PROT</name>
<organism evidence="2 3">
    <name type="scientific">Roseicella aerolata</name>
    <dbReference type="NCBI Taxonomy" id="2883479"/>
    <lineage>
        <taxon>Bacteria</taxon>
        <taxon>Pseudomonadati</taxon>
        <taxon>Pseudomonadota</taxon>
        <taxon>Alphaproteobacteria</taxon>
        <taxon>Acetobacterales</taxon>
        <taxon>Roseomonadaceae</taxon>
        <taxon>Roseicella</taxon>
    </lineage>
</organism>
<sequence>MSSPVTRRGCTLALAAALAGCAGAPTARNYRFDLLSPHVPPSQNAEVRVRLLHLPDNRPVSGATIYEHASNMQHRADAAAGGYVGAPARVAPGPRGDA</sequence>
<gene>
    <name evidence="2" type="ORF">LHA35_24580</name>
</gene>
<evidence type="ECO:0000313" key="2">
    <source>
        <dbReference type="EMBL" id="MCB4824910.1"/>
    </source>
</evidence>
<evidence type="ECO:0000256" key="1">
    <source>
        <dbReference type="SAM" id="SignalP"/>
    </source>
</evidence>
<accession>A0A9X1IHW4</accession>
<keyword evidence="3" id="KW-1185">Reference proteome</keyword>
<dbReference type="AlphaFoldDB" id="A0A9X1IHW4"/>
<feature type="chain" id="PRO_5040938228" evidence="1">
    <location>
        <begin position="28"/>
        <end position="98"/>
    </location>
</feature>
<feature type="signal peptide" evidence="1">
    <location>
        <begin position="1"/>
        <end position="27"/>
    </location>
</feature>
<dbReference type="RefSeq" id="WP_226613496.1">
    <property type="nucleotide sequence ID" value="NZ_JAJAQI010000057.1"/>
</dbReference>